<dbReference type="InterPro" id="IPR042088">
    <property type="entry name" value="OligoPept_F_C"/>
</dbReference>
<dbReference type="AlphaFoldDB" id="A0A2U1E4H9"/>
<comment type="similarity">
    <text evidence="6">Belongs to the peptidase M3 family.</text>
</comment>
<dbReference type="SUPFAM" id="SSF55486">
    <property type="entry name" value="Metalloproteases ('zincins'), catalytic domain"/>
    <property type="match status" value="1"/>
</dbReference>
<evidence type="ECO:0000256" key="2">
    <source>
        <dbReference type="ARBA" id="ARBA00022723"/>
    </source>
</evidence>
<keyword evidence="5 6" id="KW-0482">Metalloprotease</keyword>
<accession>A0A2U1E4H9</accession>
<evidence type="ECO:0000313" key="9">
    <source>
        <dbReference type="Proteomes" id="UP000245793"/>
    </source>
</evidence>
<evidence type="ECO:0000256" key="5">
    <source>
        <dbReference type="ARBA" id="ARBA00023049"/>
    </source>
</evidence>
<dbReference type="CDD" id="cd09609">
    <property type="entry name" value="M3B_PepF"/>
    <property type="match status" value="1"/>
</dbReference>
<keyword evidence="4 6" id="KW-0862">Zinc</keyword>
<dbReference type="InterPro" id="IPR001567">
    <property type="entry name" value="Pept_M3A_M3B_dom"/>
</dbReference>
<dbReference type="GO" id="GO:0006508">
    <property type="term" value="P:proteolysis"/>
    <property type="evidence" value="ECO:0007669"/>
    <property type="project" value="UniProtKB-KW"/>
</dbReference>
<dbReference type="GO" id="GO:0004222">
    <property type="term" value="F:metalloendopeptidase activity"/>
    <property type="evidence" value="ECO:0007669"/>
    <property type="project" value="InterPro"/>
</dbReference>
<evidence type="ECO:0000256" key="1">
    <source>
        <dbReference type="ARBA" id="ARBA00022670"/>
    </source>
</evidence>
<evidence type="ECO:0000256" key="4">
    <source>
        <dbReference type="ARBA" id="ARBA00022833"/>
    </source>
</evidence>
<dbReference type="EMBL" id="QEKV01000003">
    <property type="protein sequence ID" value="PVY94853.1"/>
    <property type="molecule type" value="Genomic_DNA"/>
</dbReference>
<evidence type="ECO:0000313" key="8">
    <source>
        <dbReference type="EMBL" id="PVY94853.1"/>
    </source>
</evidence>
<dbReference type="InterPro" id="IPR034009">
    <property type="entry name" value="M3B_PepF_4"/>
</dbReference>
<keyword evidence="1 6" id="KW-0645">Protease</keyword>
<name>A0A2U1E4H9_9FIRM</name>
<evidence type="ECO:0000259" key="7">
    <source>
        <dbReference type="Pfam" id="PF01432"/>
    </source>
</evidence>
<evidence type="ECO:0000256" key="3">
    <source>
        <dbReference type="ARBA" id="ARBA00022801"/>
    </source>
</evidence>
<dbReference type="Pfam" id="PF01432">
    <property type="entry name" value="Peptidase_M3"/>
    <property type="match status" value="1"/>
</dbReference>
<dbReference type="RefSeq" id="WP_116479873.1">
    <property type="nucleotide sequence ID" value="NZ_QEKV01000003.1"/>
</dbReference>
<evidence type="ECO:0000256" key="6">
    <source>
        <dbReference type="RuleBase" id="RU003435"/>
    </source>
</evidence>
<sequence>MLRKDVDDKLKWDLTDLVKDDEDFEKKLEEKVSLSKNISDFKGKIKDLKSLEEVLKLYEKYLEVDRLVGGFASLYFSEDGTNTKAYDYLEEYDKADTVSSSNMSFLDDEIMELPDDVLDEALEKLDFALVYLRRLKKDKAHKPTFAVVDALTKLNPVFNAPYGIWEGAIAGDVRFNSLKLDKEVPMTFGLYEDKYEGSSNTELRRKSFEEFVSVMRKYQTTLALNYNTQLKAEKALSEIYGFESVFDYLLDLQDIRREVYEDHIDTLKRELPKHMRKYAKLVKEKYGLDKMTYADLKAPLMPEFEKDISIEDSKDYLRKGLAIFGKDYVNETIKHIENKWIDFAQNEGKSTGAFCDSYYKLHSYVLISWMGKMEDVFVLAHELGHAGHGRYSSMDNSIINMESSMYISEMPSTCNEMLLANYLINSTDDEEFKKWVRVQMIERTYYHNFVTHGIEAIYQREVYRRIDKGENINADKLNEIFRNTLEEFWGDDVEILPGSELTWMRQPHYFMGLYPFTYQAGLSIGTELFRKLQTSTESEKEAIIENYKETMKTGGKLSPEDWAKKLGVQIEGGKALKDTIQYIGEIIDEISK</sequence>
<comment type="cofactor">
    <cofactor evidence="6">
        <name>Zn(2+)</name>
        <dbReference type="ChEBI" id="CHEBI:29105"/>
    </cofactor>
    <text evidence="6">Binds 1 zinc ion.</text>
</comment>
<keyword evidence="9" id="KW-1185">Reference proteome</keyword>
<gene>
    <name evidence="8" type="ORF">C7381_10391</name>
</gene>
<comment type="caution">
    <text evidence="8">The sequence shown here is derived from an EMBL/GenBank/DDBJ whole genome shotgun (WGS) entry which is preliminary data.</text>
</comment>
<keyword evidence="2 6" id="KW-0479">Metal-binding</keyword>
<dbReference type="Proteomes" id="UP000245793">
    <property type="component" value="Unassembled WGS sequence"/>
</dbReference>
<dbReference type="GO" id="GO:0046872">
    <property type="term" value="F:metal ion binding"/>
    <property type="evidence" value="ECO:0007669"/>
    <property type="project" value="UniProtKB-UniRule"/>
</dbReference>
<dbReference type="Gene3D" id="1.20.140.70">
    <property type="entry name" value="Oligopeptidase f, N-terminal domain"/>
    <property type="match status" value="1"/>
</dbReference>
<dbReference type="Gene3D" id="1.10.1370.20">
    <property type="entry name" value="Oligoendopeptidase f, C-terminal domain"/>
    <property type="match status" value="1"/>
</dbReference>
<protein>
    <submittedName>
        <fullName evidence="8">Oligoendopeptidase F</fullName>
    </submittedName>
</protein>
<proteinExistence type="inferred from homology"/>
<reference evidence="8 9" key="1">
    <citation type="submission" date="2018-04" db="EMBL/GenBank/DDBJ databases">
        <title>Genomic Encyclopedia of Type Strains, Phase IV (KMG-IV): sequencing the most valuable type-strain genomes for metagenomic binning, comparative biology and taxonomic classification.</title>
        <authorList>
            <person name="Goeker M."/>
        </authorList>
    </citation>
    <scope>NUCLEOTIDE SEQUENCE [LARGE SCALE GENOMIC DNA]</scope>
    <source>
        <strain evidence="8 9">DSM 20705</strain>
    </source>
</reference>
<keyword evidence="3 6" id="KW-0378">Hydrolase</keyword>
<feature type="domain" description="Peptidase M3A/M3B catalytic" evidence="7">
    <location>
        <begin position="198"/>
        <end position="579"/>
    </location>
</feature>
<organism evidence="8 9">
    <name type="scientific">Ezakiella coagulans</name>
    <dbReference type="NCBI Taxonomy" id="46507"/>
    <lineage>
        <taxon>Bacteria</taxon>
        <taxon>Bacillati</taxon>
        <taxon>Bacillota</taxon>
        <taxon>Tissierellia</taxon>
        <taxon>Ezakiella</taxon>
    </lineage>
</organism>